<gene>
    <name evidence="3" type="ORF">HPBE_LOCUS10564</name>
</gene>
<keyword evidence="4" id="KW-1185">Reference proteome</keyword>
<feature type="region of interest" description="Disordered" evidence="1">
    <location>
        <begin position="53"/>
        <end position="76"/>
    </location>
</feature>
<keyword evidence="2" id="KW-0812">Transmembrane</keyword>
<sequence>METKMLRWTAGITRTDRMRNDAIRQKFGVAPIADKKLACDGTATFCVERKTASASAGSGKVASSHQNSGPHHEAGQTLKKKKIIEVRMEIMLFISFAIVPIADHFLKFSLSQWYHLHAESLRWASCVGLA</sequence>
<evidence type="ECO:0000256" key="2">
    <source>
        <dbReference type="SAM" id="Phobius"/>
    </source>
</evidence>
<keyword evidence="2" id="KW-1133">Transmembrane helix</keyword>
<organism evidence="4 5">
    <name type="scientific">Heligmosomoides polygyrus</name>
    <name type="common">Parasitic roundworm</name>
    <dbReference type="NCBI Taxonomy" id="6339"/>
    <lineage>
        <taxon>Eukaryota</taxon>
        <taxon>Metazoa</taxon>
        <taxon>Ecdysozoa</taxon>
        <taxon>Nematoda</taxon>
        <taxon>Chromadorea</taxon>
        <taxon>Rhabditida</taxon>
        <taxon>Rhabditina</taxon>
        <taxon>Rhabditomorpha</taxon>
        <taxon>Strongyloidea</taxon>
        <taxon>Heligmosomidae</taxon>
        <taxon>Heligmosomoides</taxon>
    </lineage>
</organism>
<reference evidence="3 4" key="1">
    <citation type="submission" date="2018-11" db="EMBL/GenBank/DDBJ databases">
        <authorList>
            <consortium name="Pathogen Informatics"/>
        </authorList>
    </citation>
    <scope>NUCLEOTIDE SEQUENCE [LARGE SCALE GENOMIC DNA]</scope>
</reference>
<name>A0A183FRS6_HELPZ</name>
<protein>
    <submittedName>
        <fullName evidence="5">HTH_48 domain-containing protein</fullName>
    </submittedName>
</protein>
<evidence type="ECO:0000313" key="4">
    <source>
        <dbReference type="Proteomes" id="UP000050761"/>
    </source>
</evidence>
<evidence type="ECO:0000256" key="1">
    <source>
        <dbReference type="SAM" id="MobiDB-lite"/>
    </source>
</evidence>
<feature type="transmembrane region" description="Helical" evidence="2">
    <location>
        <begin position="88"/>
        <end position="106"/>
    </location>
</feature>
<accession>A0A183FRS6</accession>
<evidence type="ECO:0000313" key="5">
    <source>
        <dbReference type="WBParaSite" id="HPBE_0001056301-mRNA-1"/>
    </source>
</evidence>
<dbReference type="Proteomes" id="UP000050761">
    <property type="component" value="Unassembled WGS sequence"/>
</dbReference>
<dbReference type="AlphaFoldDB" id="A0A183FRS6"/>
<dbReference type="WBParaSite" id="HPBE_0001056301-mRNA-1">
    <property type="protein sequence ID" value="HPBE_0001056301-mRNA-1"/>
    <property type="gene ID" value="HPBE_0001056301"/>
</dbReference>
<evidence type="ECO:0000313" key="3">
    <source>
        <dbReference type="EMBL" id="VDO85516.1"/>
    </source>
</evidence>
<accession>A0A3P7YCC9</accession>
<proteinExistence type="predicted"/>
<keyword evidence="2" id="KW-0472">Membrane</keyword>
<reference evidence="5" key="2">
    <citation type="submission" date="2019-09" db="UniProtKB">
        <authorList>
            <consortium name="WormBaseParasite"/>
        </authorList>
    </citation>
    <scope>IDENTIFICATION</scope>
</reference>
<dbReference type="EMBL" id="UZAH01026805">
    <property type="protein sequence ID" value="VDO85516.1"/>
    <property type="molecule type" value="Genomic_DNA"/>
</dbReference>
<feature type="compositionally biased region" description="Low complexity" evidence="1">
    <location>
        <begin position="53"/>
        <end position="64"/>
    </location>
</feature>